<keyword evidence="1" id="KW-0472">Membrane</keyword>
<feature type="transmembrane region" description="Helical" evidence="1">
    <location>
        <begin position="563"/>
        <end position="579"/>
    </location>
</feature>
<protein>
    <recommendedName>
        <fullName evidence="4">VWA domain-containing protein</fullName>
    </recommendedName>
</protein>
<feature type="transmembrane region" description="Helical" evidence="1">
    <location>
        <begin position="12"/>
        <end position="29"/>
    </location>
</feature>
<sequence length="582" mass="65861">MNEVISLNPVFPFYTTLPILLVLAVLFIWIEIKKNHKFKTIRIVAVAVMLFALWGIISRPNISYETSTSVILLTRDYDKKQVDSVIEKLSNPAIYHLDDVKPYRKSVPVKGHQLAYIQEKLNYVIGNGIPLAVLDGLDTPNFVFISAPVSSGITNLHVDKPVVVNRESTVSGIINDPSVNKIVLKGPGSREDSVVNDKGTQTFTLSFRPKQEGNFLYTLSTFDREGNLREEKVPVTVEREEPLKILFIQHFPTFETQYLKQFLAKKNSIVLRNQLSKNIFRYEYVNHTNVVINKLTDKVLSGFDLLFIDTDSYKDLAGSEISALKQSLQEGLGVILLLNESPDKIRGIKTLLPEFAATKTDTAIFKLTGNKKITLPVWPLAPKQDDALNSITKSGTKVFSGYKYHGLGRVGFQLLQETYRTTLEGDSATYSLLWTELLEKVSRRKAKGYETIFKTSEPYYQDEPFYFDVIATDRPAILIDSIPVPLAEDLYIDNIWHGKAWGGKSGWHTLLVTNDSTEVPFYVHDAGSWEAWKSSRTWQENKAIASDTVEERTTEEKKPVSPLIFYLAFLISAGFLWFAPKL</sequence>
<organism evidence="2 3">
    <name type="scientific">Chryseosolibacter indicus</name>
    <dbReference type="NCBI Taxonomy" id="2782351"/>
    <lineage>
        <taxon>Bacteria</taxon>
        <taxon>Pseudomonadati</taxon>
        <taxon>Bacteroidota</taxon>
        <taxon>Cytophagia</taxon>
        <taxon>Cytophagales</taxon>
        <taxon>Chryseotaleaceae</taxon>
        <taxon>Chryseosolibacter</taxon>
    </lineage>
</organism>
<feature type="transmembrane region" description="Helical" evidence="1">
    <location>
        <begin position="41"/>
        <end position="57"/>
    </location>
</feature>
<evidence type="ECO:0008006" key="4">
    <source>
        <dbReference type="Google" id="ProtNLM"/>
    </source>
</evidence>
<evidence type="ECO:0000313" key="2">
    <source>
        <dbReference type="EMBL" id="MBT1702352.1"/>
    </source>
</evidence>
<comment type="caution">
    <text evidence="2">The sequence shown here is derived from an EMBL/GenBank/DDBJ whole genome shotgun (WGS) entry which is preliminary data.</text>
</comment>
<keyword evidence="1" id="KW-1133">Transmembrane helix</keyword>
<reference evidence="2 3" key="1">
    <citation type="submission" date="2021-05" db="EMBL/GenBank/DDBJ databases">
        <title>A Polyphasic approach of four new species of the genus Ohtaekwangia: Ohtaekwangia histidinii sp. nov., Ohtaekwangia cretensis sp. nov., Ohtaekwangia indiensis sp. nov., Ohtaekwangia reichenbachii sp. nov. from diverse environment.</title>
        <authorList>
            <person name="Octaviana S."/>
        </authorList>
    </citation>
    <scope>NUCLEOTIDE SEQUENCE [LARGE SCALE GENOMIC DNA]</scope>
    <source>
        <strain evidence="2 3">PWU20</strain>
    </source>
</reference>
<dbReference type="Proteomes" id="UP000772618">
    <property type="component" value="Unassembled WGS sequence"/>
</dbReference>
<keyword evidence="1" id="KW-0812">Transmembrane</keyword>
<dbReference type="EMBL" id="JAHESD010000005">
    <property type="protein sequence ID" value="MBT1702352.1"/>
    <property type="molecule type" value="Genomic_DNA"/>
</dbReference>
<accession>A0ABS5VNK3</accession>
<evidence type="ECO:0000256" key="1">
    <source>
        <dbReference type="SAM" id="Phobius"/>
    </source>
</evidence>
<evidence type="ECO:0000313" key="3">
    <source>
        <dbReference type="Proteomes" id="UP000772618"/>
    </source>
</evidence>
<dbReference type="RefSeq" id="WP_254152229.1">
    <property type="nucleotide sequence ID" value="NZ_JAHESD010000005.1"/>
</dbReference>
<keyword evidence="3" id="KW-1185">Reference proteome</keyword>
<name>A0ABS5VNK3_9BACT</name>
<proteinExistence type="predicted"/>
<gene>
    <name evidence="2" type="ORF">KK060_03625</name>
</gene>